<keyword evidence="3" id="KW-1185">Reference proteome</keyword>
<feature type="non-terminal residue" evidence="2">
    <location>
        <position position="24"/>
    </location>
</feature>
<evidence type="ECO:0000313" key="2">
    <source>
        <dbReference type="EMBL" id="MCI45149.1"/>
    </source>
</evidence>
<dbReference type="AlphaFoldDB" id="A0A392S8Y6"/>
<reference evidence="2 3" key="1">
    <citation type="journal article" date="2018" name="Front. Plant Sci.">
        <title>Red Clover (Trifolium pratense) and Zigzag Clover (T. medium) - A Picture of Genomic Similarities and Differences.</title>
        <authorList>
            <person name="Dluhosova J."/>
            <person name="Istvanek J."/>
            <person name="Nedelnik J."/>
            <person name="Repkova J."/>
        </authorList>
    </citation>
    <scope>NUCLEOTIDE SEQUENCE [LARGE SCALE GENOMIC DNA]</scope>
    <source>
        <strain evidence="3">cv. 10/8</strain>
        <tissue evidence="2">Leaf</tissue>
    </source>
</reference>
<organism evidence="2 3">
    <name type="scientific">Trifolium medium</name>
    <dbReference type="NCBI Taxonomy" id="97028"/>
    <lineage>
        <taxon>Eukaryota</taxon>
        <taxon>Viridiplantae</taxon>
        <taxon>Streptophyta</taxon>
        <taxon>Embryophyta</taxon>
        <taxon>Tracheophyta</taxon>
        <taxon>Spermatophyta</taxon>
        <taxon>Magnoliopsida</taxon>
        <taxon>eudicotyledons</taxon>
        <taxon>Gunneridae</taxon>
        <taxon>Pentapetalae</taxon>
        <taxon>rosids</taxon>
        <taxon>fabids</taxon>
        <taxon>Fabales</taxon>
        <taxon>Fabaceae</taxon>
        <taxon>Papilionoideae</taxon>
        <taxon>50 kb inversion clade</taxon>
        <taxon>NPAAA clade</taxon>
        <taxon>Hologalegina</taxon>
        <taxon>IRL clade</taxon>
        <taxon>Trifolieae</taxon>
        <taxon>Trifolium</taxon>
    </lineage>
</organism>
<proteinExistence type="predicted"/>
<evidence type="ECO:0000313" key="3">
    <source>
        <dbReference type="Proteomes" id="UP000265520"/>
    </source>
</evidence>
<name>A0A392S8Y6_9FABA</name>
<protein>
    <submittedName>
        <fullName evidence="2">Uncharacterized protein</fullName>
    </submittedName>
</protein>
<sequence>MDEYSSLPAGRHHGDQNPARRLPD</sequence>
<accession>A0A392S8Y6</accession>
<comment type="caution">
    <text evidence="2">The sequence shown here is derived from an EMBL/GenBank/DDBJ whole genome shotgun (WGS) entry which is preliminary data.</text>
</comment>
<dbReference type="Proteomes" id="UP000265520">
    <property type="component" value="Unassembled WGS sequence"/>
</dbReference>
<feature type="region of interest" description="Disordered" evidence="1">
    <location>
        <begin position="1"/>
        <end position="24"/>
    </location>
</feature>
<evidence type="ECO:0000256" key="1">
    <source>
        <dbReference type="SAM" id="MobiDB-lite"/>
    </source>
</evidence>
<dbReference type="EMBL" id="LXQA010340168">
    <property type="protein sequence ID" value="MCI45149.1"/>
    <property type="molecule type" value="Genomic_DNA"/>
</dbReference>